<dbReference type="AlphaFoldDB" id="A0AA37UDT0"/>
<keyword evidence="2" id="KW-1185">Reference proteome</keyword>
<reference evidence="1 2" key="1">
    <citation type="journal article" date="2014" name="Int. J. Syst. Evol. Microbiol.">
        <title>Complete genome sequence of Corynebacterium casei LMG S-19264T (=DSM 44701T), isolated from a smear-ripened cheese.</title>
        <authorList>
            <consortium name="US DOE Joint Genome Institute (JGI-PGF)"/>
            <person name="Walter F."/>
            <person name="Albersmeier A."/>
            <person name="Kalinowski J."/>
            <person name="Ruckert C."/>
        </authorList>
    </citation>
    <scope>NUCLEOTIDE SEQUENCE [LARGE SCALE GENOMIC DNA]</scope>
    <source>
        <strain evidence="1 2">NBRC 112289</strain>
    </source>
</reference>
<dbReference type="Proteomes" id="UP001157160">
    <property type="component" value="Unassembled WGS sequence"/>
</dbReference>
<comment type="caution">
    <text evidence="1">The sequence shown here is derived from an EMBL/GenBank/DDBJ whole genome shotgun (WGS) entry which is preliminary data.</text>
</comment>
<dbReference type="RefSeq" id="WP_284229710.1">
    <property type="nucleotide sequence ID" value="NZ_BSUL01000001.1"/>
</dbReference>
<protein>
    <submittedName>
        <fullName evidence="1">Uncharacterized protein</fullName>
    </submittedName>
</protein>
<organism evidence="1 2">
    <name type="scientific">Arenivirga flava</name>
    <dbReference type="NCBI Taxonomy" id="1930060"/>
    <lineage>
        <taxon>Bacteria</taxon>
        <taxon>Bacillati</taxon>
        <taxon>Actinomycetota</taxon>
        <taxon>Actinomycetes</taxon>
        <taxon>Micrococcales</taxon>
        <taxon>Microbacteriaceae</taxon>
        <taxon>Arenivirga</taxon>
    </lineage>
</organism>
<accession>A0AA37UDT0</accession>
<evidence type="ECO:0000313" key="1">
    <source>
        <dbReference type="EMBL" id="GMA27248.1"/>
    </source>
</evidence>
<proteinExistence type="predicted"/>
<dbReference type="EMBL" id="BSUL01000001">
    <property type="protein sequence ID" value="GMA27248.1"/>
    <property type="molecule type" value="Genomic_DNA"/>
</dbReference>
<sequence length="118" mass="11838">MSATSIDDLAAAVRAGDAELEQLLIAVLEAELLAPSPTDPAVDGFSGAWADIEGVPHLVLGTTPQSLRALGDRASYALTLTGRRALGGLGEGAGALLHTAHGVFAIGPELVEGLRAGS</sequence>
<gene>
    <name evidence="1" type="ORF">GCM10025874_05010</name>
</gene>
<name>A0AA37UDT0_9MICO</name>
<evidence type="ECO:0000313" key="2">
    <source>
        <dbReference type="Proteomes" id="UP001157160"/>
    </source>
</evidence>